<evidence type="ECO:0000259" key="1">
    <source>
        <dbReference type="PROSITE" id="PS52006"/>
    </source>
</evidence>
<keyword evidence="3" id="KW-1185">Reference proteome</keyword>
<reference evidence="2" key="2">
    <citation type="submission" date="2020-09" db="EMBL/GenBank/DDBJ databases">
        <title>Reference genome assembly for Australian Ascochyta lentis isolate Al4.</title>
        <authorList>
            <person name="Lee R.C."/>
            <person name="Farfan-Caceres L.M."/>
            <person name="Debler J.W."/>
            <person name="Williams A.H."/>
            <person name="Henares B.M."/>
        </authorList>
    </citation>
    <scope>NUCLEOTIDE SEQUENCE</scope>
    <source>
        <strain evidence="2">Al4</strain>
    </source>
</reference>
<dbReference type="PANTHER" id="PTHR38165:SF1">
    <property type="entry name" value="GLUCANASE B"/>
    <property type="match status" value="1"/>
</dbReference>
<reference evidence="2" key="1">
    <citation type="submission" date="2018-12" db="EMBL/GenBank/DDBJ databases">
        <authorList>
            <person name="Syme R.A."/>
            <person name="Farfan-Caceres L."/>
            <person name="Lichtenzveig J."/>
        </authorList>
    </citation>
    <scope>NUCLEOTIDE SEQUENCE</scope>
    <source>
        <strain evidence="2">Al4</strain>
    </source>
</reference>
<sequence length="382" mass="41864">MTSKDGQQVTGLGQPQFTIHLRNSTDSDNVHAYVTGTDIQHDNLFLLRADGKTAYHPANPSSDGAPLAHDCAIKLGASGSNVPISIPHLRGARIYFAIGKLVFTLNKGDGRAALVEPSPFDLDSKNHDVRWSFTEFTWNTENLYANISFQDFVGLPISLTLKPTSGNTQHVAGLPADGVSNVCKRLEHVGFDTEDWAKLVMKSKNGQYLRAITPYNGMKLYSGLFRGYYDKYVNEVWQKYEKQALLVDTAAPGKLKGHVEDGVLKIGSESFAKPSTADIFGLNSGPFENTGSELRKEIIPLLGAAFNRSTLLRDNETPDPDGQKDYYQAKVTNYYAKIVHEVLPDGRGYAFAYDVKPPGTKDQSGRVKATHPESLVVTVGGH</sequence>
<evidence type="ECO:0000313" key="2">
    <source>
        <dbReference type="EMBL" id="KAF9695012.1"/>
    </source>
</evidence>
<dbReference type="Pfam" id="PF16483">
    <property type="entry name" value="Glyco_hydro_64"/>
    <property type="match status" value="1"/>
</dbReference>
<feature type="domain" description="GH64" evidence="1">
    <location>
        <begin position="10"/>
        <end position="381"/>
    </location>
</feature>
<dbReference type="InterPro" id="IPR037176">
    <property type="entry name" value="Osmotin/thaumatin-like_sf"/>
</dbReference>
<protein>
    <recommendedName>
        <fullName evidence="1">GH64 domain-containing protein</fullName>
    </recommendedName>
</protein>
<dbReference type="PROSITE" id="PS52006">
    <property type="entry name" value="GH64"/>
    <property type="match status" value="1"/>
</dbReference>
<dbReference type="OrthoDB" id="5290283at2759"/>
<proteinExistence type="predicted"/>
<organism evidence="2 3">
    <name type="scientific">Ascochyta lentis</name>
    <dbReference type="NCBI Taxonomy" id="205686"/>
    <lineage>
        <taxon>Eukaryota</taxon>
        <taxon>Fungi</taxon>
        <taxon>Dikarya</taxon>
        <taxon>Ascomycota</taxon>
        <taxon>Pezizomycotina</taxon>
        <taxon>Dothideomycetes</taxon>
        <taxon>Pleosporomycetidae</taxon>
        <taxon>Pleosporales</taxon>
        <taxon>Pleosporineae</taxon>
        <taxon>Didymellaceae</taxon>
        <taxon>Ascochyta</taxon>
    </lineage>
</organism>
<gene>
    <name evidence="2" type="ORF">EKO04_006877</name>
</gene>
<dbReference type="Gene3D" id="3.30.920.50">
    <property type="entry name" value="Beta-1,3-glucanase, C-terminal domain"/>
    <property type="match status" value="1"/>
</dbReference>
<name>A0A8H7J1Y7_9PLEO</name>
<dbReference type="AlphaFoldDB" id="A0A8H7J1Y7"/>
<dbReference type="InterPro" id="IPR037398">
    <property type="entry name" value="Glyco_hydro_64_fam"/>
</dbReference>
<dbReference type="InterPro" id="IPR032477">
    <property type="entry name" value="Glyco_hydro_64"/>
</dbReference>
<dbReference type="Gene3D" id="2.60.110.10">
    <property type="entry name" value="Thaumatin"/>
    <property type="match status" value="1"/>
</dbReference>
<dbReference type="EMBL" id="RZGK01000012">
    <property type="protein sequence ID" value="KAF9695012.1"/>
    <property type="molecule type" value="Genomic_DNA"/>
</dbReference>
<dbReference type="Proteomes" id="UP000651452">
    <property type="component" value="Unassembled WGS sequence"/>
</dbReference>
<accession>A0A8H7J1Y7</accession>
<dbReference type="InterPro" id="IPR042517">
    <property type="entry name" value="Glyco_hydro_64_N_2"/>
</dbReference>
<comment type="caution">
    <text evidence="2">The sequence shown here is derived from an EMBL/GenBank/DDBJ whole genome shotgun (WGS) entry which is preliminary data.</text>
</comment>
<dbReference type="PANTHER" id="PTHR38165">
    <property type="match status" value="1"/>
</dbReference>
<evidence type="ECO:0000313" key="3">
    <source>
        <dbReference type="Proteomes" id="UP000651452"/>
    </source>
</evidence>